<evidence type="ECO:0000313" key="2">
    <source>
        <dbReference type="EMBL" id="KAG2643799.1"/>
    </source>
</evidence>
<reference evidence="2" key="1">
    <citation type="submission" date="2020-05" db="EMBL/GenBank/DDBJ databases">
        <title>WGS assembly of Panicum virgatum.</title>
        <authorList>
            <person name="Lovell J.T."/>
            <person name="Jenkins J."/>
            <person name="Shu S."/>
            <person name="Juenger T.E."/>
            <person name="Schmutz J."/>
        </authorList>
    </citation>
    <scope>NUCLEOTIDE SEQUENCE</scope>
    <source>
        <strain evidence="2">AP13</strain>
    </source>
</reference>
<dbReference type="Proteomes" id="UP000823388">
    <property type="component" value="Chromosome 2K"/>
</dbReference>
<dbReference type="Gene3D" id="3.40.395.10">
    <property type="entry name" value="Adenoviral Proteinase, Chain A"/>
    <property type="match status" value="1"/>
</dbReference>
<evidence type="ECO:0000313" key="3">
    <source>
        <dbReference type="Proteomes" id="UP000823388"/>
    </source>
</evidence>
<name>A0A8T0WKZ4_PANVG</name>
<gene>
    <name evidence="2" type="ORF">PVAP13_2KG348221</name>
</gene>
<dbReference type="AlphaFoldDB" id="A0A8T0WKZ4"/>
<sequence length="201" mass="22745">MERASRSVSSVKPSCGSLPSAKPSCGLDEVSPADASRHLAQCIVLDIVHITEQGIDPAGKIVVPVLVDKIWCAYMFDIQCTMIYVLDPAHSEYRYPVHMEIHKMLLQSLSNCLDCFFDGWSLQPINRWVIAYPKLGPNDWAQDDCWIVMFHYARNYNGAKLEDELNKANIPSIRHSLLRDILLMEDNDAVLPETLLKCLQN</sequence>
<keyword evidence="3" id="KW-1185">Reference proteome</keyword>
<accession>A0A8T0WKZ4</accession>
<feature type="compositionally biased region" description="Polar residues" evidence="1">
    <location>
        <begin position="1"/>
        <end position="12"/>
    </location>
</feature>
<proteinExistence type="predicted"/>
<feature type="region of interest" description="Disordered" evidence="1">
    <location>
        <begin position="1"/>
        <end position="25"/>
    </location>
</feature>
<protein>
    <submittedName>
        <fullName evidence="2">Uncharacterized protein</fullName>
    </submittedName>
</protein>
<dbReference type="EMBL" id="CM029039">
    <property type="protein sequence ID" value="KAG2643799.1"/>
    <property type="molecule type" value="Genomic_DNA"/>
</dbReference>
<organism evidence="2 3">
    <name type="scientific">Panicum virgatum</name>
    <name type="common">Blackwell switchgrass</name>
    <dbReference type="NCBI Taxonomy" id="38727"/>
    <lineage>
        <taxon>Eukaryota</taxon>
        <taxon>Viridiplantae</taxon>
        <taxon>Streptophyta</taxon>
        <taxon>Embryophyta</taxon>
        <taxon>Tracheophyta</taxon>
        <taxon>Spermatophyta</taxon>
        <taxon>Magnoliopsida</taxon>
        <taxon>Liliopsida</taxon>
        <taxon>Poales</taxon>
        <taxon>Poaceae</taxon>
        <taxon>PACMAD clade</taxon>
        <taxon>Panicoideae</taxon>
        <taxon>Panicodae</taxon>
        <taxon>Paniceae</taxon>
        <taxon>Panicinae</taxon>
        <taxon>Panicum</taxon>
        <taxon>Panicum sect. Hiantes</taxon>
    </lineage>
</organism>
<comment type="caution">
    <text evidence="2">The sequence shown here is derived from an EMBL/GenBank/DDBJ whole genome shotgun (WGS) entry which is preliminary data.</text>
</comment>
<evidence type="ECO:0000256" key="1">
    <source>
        <dbReference type="SAM" id="MobiDB-lite"/>
    </source>
</evidence>